<dbReference type="SUPFAM" id="SSF54768">
    <property type="entry name" value="dsRNA-binding domain-like"/>
    <property type="match status" value="1"/>
</dbReference>
<evidence type="ECO:0000313" key="4">
    <source>
        <dbReference type="Proteomes" id="UP000246991"/>
    </source>
</evidence>
<evidence type="ECO:0000259" key="2">
    <source>
        <dbReference type="PROSITE" id="PS50142"/>
    </source>
</evidence>
<gene>
    <name evidence="3" type="ORF">C7212DRAFT_366991</name>
</gene>
<dbReference type="GO" id="GO:0003723">
    <property type="term" value="F:RNA binding"/>
    <property type="evidence" value="ECO:0007669"/>
    <property type="project" value="UniProtKB-KW"/>
</dbReference>
<sequence length="320" mass="35282">MSAPAPWYAPIPIPQFNTPIARYDFNNKELEQLLYASVVHERSFASSPEQRDTFEALTWVGDSVLRGLTTVLLASMFPTSKKKVLNDIRQALEDKAFYAHLSRRLGLHNHISLTYPAGESDHILSGLFIAYVGAIQRELGTDDFPTVSGTFCQLLRPYAEAYKAHHDTYIAANPHLPPTPIISPISTVPSSSLAAQQRQQHVFPIFQTTATTDSGAAKLRRQHVSVYTSRLMEYAAKCKLPQPSFMFKDNGCQGAAIQWCATVNMNGTDIASAIATTKLEAKHLASKDALQAIGSSVHPWPVSGRRQKKLLARRAGSVLH</sequence>
<dbReference type="GO" id="GO:0004525">
    <property type="term" value="F:ribonuclease III activity"/>
    <property type="evidence" value="ECO:0007669"/>
    <property type="project" value="InterPro"/>
</dbReference>
<dbReference type="Gene3D" id="1.10.1520.10">
    <property type="entry name" value="Ribonuclease III domain"/>
    <property type="match status" value="1"/>
</dbReference>
<dbReference type="InterPro" id="IPR014720">
    <property type="entry name" value="dsRBD_dom"/>
</dbReference>
<proteinExistence type="predicted"/>
<dbReference type="EMBL" id="PYWC01000136">
    <property type="protein sequence ID" value="PWW71798.1"/>
    <property type="molecule type" value="Genomic_DNA"/>
</dbReference>
<feature type="domain" description="RNase III" evidence="2">
    <location>
        <begin position="23"/>
        <end position="140"/>
    </location>
</feature>
<dbReference type="Gene3D" id="3.30.160.20">
    <property type="match status" value="1"/>
</dbReference>
<dbReference type="STRING" id="42249.A0A317SC76"/>
<dbReference type="SMART" id="SM00535">
    <property type="entry name" value="RIBOc"/>
    <property type="match status" value="1"/>
</dbReference>
<accession>A0A317SC76</accession>
<dbReference type="CDD" id="cd00048">
    <property type="entry name" value="DSRM_SF"/>
    <property type="match status" value="1"/>
</dbReference>
<dbReference type="PROSITE" id="PS50142">
    <property type="entry name" value="RNASE_3_2"/>
    <property type="match status" value="1"/>
</dbReference>
<organism evidence="3 4">
    <name type="scientific">Tuber magnatum</name>
    <name type="common">white Piedmont truffle</name>
    <dbReference type="NCBI Taxonomy" id="42249"/>
    <lineage>
        <taxon>Eukaryota</taxon>
        <taxon>Fungi</taxon>
        <taxon>Dikarya</taxon>
        <taxon>Ascomycota</taxon>
        <taxon>Pezizomycotina</taxon>
        <taxon>Pezizomycetes</taxon>
        <taxon>Pezizales</taxon>
        <taxon>Tuberaceae</taxon>
        <taxon>Tuber</taxon>
    </lineage>
</organism>
<dbReference type="InterPro" id="IPR000999">
    <property type="entry name" value="RNase_III_dom"/>
</dbReference>
<dbReference type="SUPFAM" id="SSF69065">
    <property type="entry name" value="RNase III domain-like"/>
    <property type="match status" value="1"/>
</dbReference>
<reference evidence="3 4" key="1">
    <citation type="submission" date="2018-03" db="EMBL/GenBank/DDBJ databases">
        <title>Genomes of Pezizomycetes fungi and the evolution of truffles.</title>
        <authorList>
            <person name="Murat C."/>
            <person name="Payen T."/>
            <person name="Noel B."/>
            <person name="Kuo A."/>
            <person name="Martin F.M."/>
        </authorList>
    </citation>
    <scope>NUCLEOTIDE SEQUENCE [LARGE SCALE GENOMIC DNA]</scope>
    <source>
        <strain evidence="3">091103-1</strain>
    </source>
</reference>
<dbReference type="GO" id="GO:0006396">
    <property type="term" value="P:RNA processing"/>
    <property type="evidence" value="ECO:0007669"/>
    <property type="project" value="InterPro"/>
</dbReference>
<dbReference type="AlphaFoldDB" id="A0A317SC76"/>
<evidence type="ECO:0000313" key="3">
    <source>
        <dbReference type="EMBL" id="PWW71798.1"/>
    </source>
</evidence>
<dbReference type="OrthoDB" id="2392202at2759"/>
<dbReference type="SMART" id="SM00358">
    <property type="entry name" value="DSRM"/>
    <property type="match status" value="1"/>
</dbReference>
<keyword evidence="1" id="KW-0694">RNA-binding</keyword>
<comment type="caution">
    <text evidence="3">The sequence shown here is derived from an EMBL/GenBank/DDBJ whole genome shotgun (WGS) entry which is preliminary data.</text>
</comment>
<dbReference type="CDD" id="cd00593">
    <property type="entry name" value="RIBOc"/>
    <property type="match status" value="1"/>
</dbReference>
<dbReference type="Pfam" id="PF00035">
    <property type="entry name" value="dsrm"/>
    <property type="match status" value="1"/>
</dbReference>
<dbReference type="InterPro" id="IPR036389">
    <property type="entry name" value="RNase_III_sf"/>
</dbReference>
<dbReference type="Proteomes" id="UP000246991">
    <property type="component" value="Unassembled WGS sequence"/>
</dbReference>
<protein>
    <recommendedName>
        <fullName evidence="2">RNase III domain-containing protein</fullName>
    </recommendedName>
</protein>
<evidence type="ECO:0000256" key="1">
    <source>
        <dbReference type="ARBA" id="ARBA00022884"/>
    </source>
</evidence>
<name>A0A317SC76_9PEZI</name>
<dbReference type="Pfam" id="PF00636">
    <property type="entry name" value="Ribonuclease_3"/>
    <property type="match status" value="1"/>
</dbReference>
<keyword evidence="4" id="KW-1185">Reference proteome</keyword>